<name>A0A2S4MGR8_9HYPH</name>
<keyword evidence="11" id="KW-0969">Cilium</keyword>
<keyword evidence="8 10" id="KW-0975">Bacterial flagellum</keyword>
<evidence type="ECO:0000256" key="5">
    <source>
        <dbReference type="ARBA" id="ARBA00022692"/>
    </source>
</evidence>
<keyword evidence="7 10" id="KW-0472">Membrane</keyword>
<protein>
    <recommendedName>
        <fullName evidence="3 9">Flagellar biosynthetic protein FliR</fullName>
    </recommendedName>
</protein>
<reference evidence="11 12" key="1">
    <citation type="submission" date="2018-01" db="EMBL/GenBank/DDBJ databases">
        <title>Genomic Encyclopedia of Type Strains, Phase III (KMG-III): the genomes of soil and plant-associated and newly described type strains.</title>
        <authorList>
            <person name="Whitman W."/>
        </authorList>
    </citation>
    <scope>NUCLEOTIDE SEQUENCE [LARGE SCALE GENOMIC DNA]</scope>
    <source>
        <strain evidence="11 12">1131</strain>
    </source>
</reference>
<dbReference type="NCBIfam" id="TIGR01400">
    <property type="entry name" value="fliR"/>
    <property type="match status" value="1"/>
</dbReference>
<evidence type="ECO:0000256" key="1">
    <source>
        <dbReference type="ARBA" id="ARBA00002578"/>
    </source>
</evidence>
<keyword evidence="6 10" id="KW-1133">Transmembrane helix</keyword>
<evidence type="ECO:0000313" key="12">
    <source>
        <dbReference type="Proteomes" id="UP000236919"/>
    </source>
</evidence>
<proteinExistence type="inferred from homology"/>
<dbReference type="InterPro" id="IPR006303">
    <property type="entry name" value="FliR"/>
</dbReference>
<sequence>MNLPQLCPAMVAHGPSLRRTDRRRGLPRPMQIAILPEISAVFVLVFARVGTMVMLMPGIGERFVFSRARLSLAFFIALMVAPMVRPLLRVPGDVPGVVGLLASEVLIGLVIGLCSRFVMACLQSAGAIVAQTMGLGFATTIDPTGGQQNPSVGNLLTMLGITLILTTDLHHVAIVAVHESYRVLPPGGLPDVNDILTLAVRAAAQGFALAVQISAPFIVFGLLFNLGLGVLARMMPQLQVFFLAVPASIFGGMVVLIAVIGVMMSVFLDNLGVFLRQFTGH</sequence>
<keyword evidence="11" id="KW-0282">Flagellum</keyword>
<feature type="transmembrane region" description="Helical" evidence="10">
    <location>
        <begin position="94"/>
        <end position="114"/>
    </location>
</feature>
<accession>A0A2S4MGR8</accession>
<evidence type="ECO:0000256" key="6">
    <source>
        <dbReference type="ARBA" id="ARBA00022989"/>
    </source>
</evidence>
<evidence type="ECO:0000256" key="10">
    <source>
        <dbReference type="RuleBase" id="RU362071"/>
    </source>
</evidence>
<feature type="transmembrane region" description="Helical" evidence="10">
    <location>
        <begin position="32"/>
        <end position="56"/>
    </location>
</feature>
<dbReference type="GO" id="GO:0006605">
    <property type="term" value="P:protein targeting"/>
    <property type="evidence" value="ECO:0007669"/>
    <property type="project" value="UniProtKB-UniRule"/>
</dbReference>
<comment type="caution">
    <text evidence="11">The sequence shown here is derived from an EMBL/GenBank/DDBJ whole genome shotgun (WGS) entry which is preliminary data.</text>
</comment>
<dbReference type="GO" id="GO:0044780">
    <property type="term" value="P:bacterial-type flagellum assembly"/>
    <property type="evidence" value="ECO:0007669"/>
    <property type="project" value="UniProtKB-UniRule"/>
</dbReference>
<evidence type="ECO:0000256" key="3">
    <source>
        <dbReference type="ARBA" id="ARBA00021717"/>
    </source>
</evidence>
<evidence type="ECO:0000256" key="7">
    <source>
        <dbReference type="ARBA" id="ARBA00023136"/>
    </source>
</evidence>
<keyword evidence="11" id="KW-0966">Cell projection</keyword>
<dbReference type="PANTHER" id="PTHR30065">
    <property type="entry name" value="FLAGELLAR BIOSYNTHETIC PROTEIN FLIR"/>
    <property type="match status" value="1"/>
</dbReference>
<organism evidence="11 12">
    <name type="scientific">Bosea psychrotolerans</name>
    <dbReference type="NCBI Taxonomy" id="1871628"/>
    <lineage>
        <taxon>Bacteria</taxon>
        <taxon>Pseudomonadati</taxon>
        <taxon>Pseudomonadota</taxon>
        <taxon>Alphaproteobacteria</taxon>
        <taxon>Hyphomicrobiales</taxon>
        <taxon>Boseaceae</taxon>
        <taxon>Bosea</taxon>
    </lineage>
</organism>
<dbReference type="Pfam" id="PF01311">
    <property type="entry name" value="Bac_export_1"/>
    <property type="match status" value="1"/>
</dbReference>
<keyword evidence="5 10" id="KW-0812">Transmembrane</keyword>
<evidence type="ECO:0000256" key="9">
    <source>
        <dbReference type="NCBIfam" id="TIGR01400"/>
    </source>
</evidence>
<evidence type="ECO:0000256" key="4">
    <source>
        <dbReference type="ARBA" id="ARBA00022475"/>
    </source>
</evidence>
<dbReference type="InterPro" id="IPR002010">
    <property type="entry name" value="T3SS_IM_R"/>
</dbReference>
<feature type="transmembrane region" description="Helical" evidence="10">
    <location>
        <begin position="68"/>
        <end position="88"/>
    </location>
</feature>
<comment type="similarity">
    <text evidence="2 10">Belongs to the FliR/MopE/SpaR family.</text>
</comment>
<gene>
    <name evidence="11" type="ORF">CYD53_10350</name>
</gene>
<feature type="transmembrane region" description="Helical" evidence="10">
    <location>
        <begin position="198"/>
        <end position="228"/>
    </location>
</feature>
<evidence type="ECO:0000256" key="2">
    <source>
        <dbReference type="ARBA" id="ARBA00009772"/>
    </source>
</evidence>
<keyword evidence="4 10" id="KW-1003">Cell membrane</keyword>
<keyword evidence="12" id="KW-1185">Reference proteome</keyword>
<dbReference type="PRINTS" id="PR00953">
    <property type="entry name" value="TYPE3IMRPROT"/>
</dbReference>
<dbReference type="AlphaFoldDB" id="A0A2S4MGR8"/>
<dbReference type="Proteomes" id="UP000236919">
    <property type="component" value="Unassembled WGS sequence"/>
</dbReference>
<feature type="transmembrane region" description="Helical" evidence="10">
    <location>
        <begin position="155"/>
        <end position="178"/>
    </location>
</feature>
<dbReference type="EMBL" id="PQFZ01000003">
    <property type="protein sequence ID" value="POR53953.1"/>
    <property type="molecule type" value="Genomic_DNA"/>
</dbReference>
<feature type="transmembrane region" description="Helical" evidence="10">
    <location>
        <begin position="240"/>
        <end position="268"/>
    </location>
</feature>
<evidence type="ECO:0000313" key="11">
    <source>
        <dbReference type="EMBL" id="POR53953.1"/>
    </source>
</evidence>
<dbReference type="PANTHER" id="PTHR30065:SF8">
    <property type="entry name" value="FLAGELLAR BIOSYNTHETIC PROTEIN FLIR"/>
    <property type="match status" value="1"/>
</dbReference>
<comment type="function">
    <text evidence="1 10">Role in flagellar biosynthesis.</text>
</comment>
<dbReference type="GO" id="GO:0009425">
    <property type="term" value="C:bacterial-type flagellum basal body"/>
    <property type="evidence" value="ECO:0007669"/>
    <property type="project" value="UniProtKB-SubCell"/>
</dbReference>
<comment type="subcellular location">
    <subcellularLocation>
        <location evidence="10">Cell membrane</location>
        <topology evidence="10">Multi-pass membrane protein</topology>
    </subcellularLocation>
    <subcellularLocation>
        <location evidence="10">Bacterial flagellum basal body</location>
    </subcellularLocation>
</comment>
<evidence type="ECO:0000256" key="8">
    <source>
        <dbReference type="ARBA" id="ARBA00023143"/>
    </source>
</evidence>
<dbReference type="GO" id="GO:0005886">
    <property type="term" value="C:plasma membrane"/>
    <property type="evidence" value="ECO:0007669"/>
    <property type="project" value="UniProtKB-SubCell"/>
</dbReference>